<dbReference type="KEGG" id="amr:AM1_D0046"/>
<geneLocation type="plasmid" evidence="1 2">
    <name>pREB4</name>
</geneLocation>
<organism evidence="1 2">
    <name type="scientific">Acaryochloris marina (strain MBIC 11017)</name>
    <dbReference type="NCBI Taxonomy" id="329726"/>
    <lineage>
        <taxon>Bacteria</taxon>
        <taxon>Bacillati</taxon>
        <taxon>Cyanobacteriota</taxon>
        <taxon>Cyanophyceae</taxon>
        <taxon>Acaryochloridales</taxon>
        <taxon>Acaryochloridaceae</taxon>
        <taxon>Acaryochloris</taxon>
    </lineage>
</organism>
<keyword evidence="1" id="KW-0614">Plasmid</keyword>
<dbReference type="Proteomes" id="UP000000268">
    <property type="component" value="Plasmid pREB4"/>
</dbReference>
<proteinExistence type="predicted"/>
<dbReference type="AlphaFoldDB" id="A8ZNF7"/>
<dbReference type="HOGENOM" id="CLU_3264100_0_0_3"/>
<evidence type="ECO:0000313" key="2">
    <source>
        <dbReference type="Proteomes" id="UP000000268"/>
    </source>
</evidence>
<name>A8ZNF7_ACAM1</name>
<keyword evidence="2" id="KW-1185">Reference proteome</keyword>
<sequence>MKAFCTVHRYLHRCTKLVLRLTILLGFNFWQLNKFKNADYT</sequence>
<dbReference type="EMBL" id="CP000841">
    <property type="protein sequence ID" value="ABW32543.1"/>
    <property type="molecule type" value="Genomic_DNA"/>
</dbReference>
<protein>
    <submittedName>
        <fullName evidence="1">Uncharacterized protein</fullName>
    </submittedName>
</protein>
<accession>A8ZNF7</accession>
<evidence type="ECO:0000313" key="1">
    <source>
        <dbReference type="EMBL" id="ABW32543.1"/>
    </source>
</evidence>
<gene>
    <name evidence="1" type="ordered locus">AM1_D0046</name>
</gene>
<reference evidence="1 2" key="1">
    <citation type="journal article" date="2008" name="Proc. Natl. Acad. Sci. U.S.A.">
        <title>Niche adaptation and genome expansion in the chlorophyll d-producing cyanobacterium Acaryochloris marina.</title>
        <authorList>
            <person name="Swingley W.D."/>
            <person name="Chen M."/>
            <person name="Cheung P.C."/>
            <person name="Conrad A.L."/>
            <person name="Dejesa L.C."/>
            <person name="Hao J."/>
            <person name="Honchak B.M."/>
            <person name="Karbach L.E."/>
            <person name="Kurdoglu A."/>
            <person name="Lahiri S."/>
            <person name="Mastrian S.D."/>
            <person name="Miyashita H."/>
            <person name="Page L."/>
            <person name="Ramakrishna P."/>
            <person name="Satoh S."/>
            <person name="Sattley W.M."/>
            <person name="Shimada Y."/>
            <person name="Taylor H.L."/>
            <person name="Tomo T."/>
            <person name="Tsuchiya T."/>
            <person name="Wang Z.T."/>
            <person name="Raymond J."/>
            <person name="Mimuro M."/>
            <person name="Blankenship R.E."/>
            <person name="Touchman J.W."/>
        </authorList>
    </citation>
    <scope>NUCLEOTIDE SEQUENCE [LARGE SCALE GENOMIC DNA]</scope>
    <source>
        <strain evidence="2">MBIC 11017</strain>
        <plasmid evidence="2">Plasmid pREB4</plasmid>
    </source>
</reference>